<dbReference type="AlphaFoldDB" id="A0A284SCI8"/>
<evidence type="ECO:0000256" key="1">
    <source>
        <dbReference type="SAM" id="Phobius"/>
    </source>
</evidence>
<keyword evidence="3" id="KW-1185">Reference proteome</keyword>
<dbReference type="EMBL" id="FUEG01000067">
    <property type="protein sequence ID" value="SJL18722.1"/>
    <property type="molecule type" value="Genomic_DNA"/>
</dbReference>
<evidence type="ECO:0000313" key="2">
    <source>
        <dbReference type="EMBL" id="SJL18722.1"/>
    </source>
</evidence>
<protein>
    <submittedName>
        <fullName evidence="2">Uncharacterized protein</fullName>
    </submittedName>
</protein>
<feature type="transmembrane region" description="Helical" evidence="1">
    <location>
        <begin position="66"/>
        <end position="92"/>
    </location>
</feature>
<reference evidence="3" key="1">
    <citation type="journal article" date="2017" name="Nat. Ecol. Evol.">
        <title>Genome expansion and lineage-specific genetic innovations in the forest pathogenic fungi Armillaria.</title>
        <authorList>
            <person name="Sipos G."/>
            <person name="Prasanna A.N."/>
            <person name="Walter M.C."/>
            <person name="O'Connor E."/>
            <person name="Balint B."/>
            <person name="Krizsan K."/>
            <person name="Kiss B."/>
            <person name="Hess J."/>
            <person name="Varga T."/>
            <person name="Slot J."/>
            <person name="Riley R."/>
            <person name="Boka B."/>
            <person name="Rigling D."/>
            <person name="Barry K."/>
            <person name="Lee J."/>
            <person name="Mihaltcheva S."/>
            <person name="LaButti K."/>
            <person name="Lipzen A."/>
            <person name="Waldron R."/>
            <person name="Moloney N.M."/>
            <person name="Sperisen C."/>
            <person name="Kredics L."/>
            <person name="Vagvoelgyi C."/>
            <person name="Patrignani A."/>
            <person name="Fitzpatrick D."/>
            <person name="Nagy I."/>
            <person name="Doyle S."/>
            <person name="Anderson J.B."/>
            <person name="Grigoriev I.V."/>
            <person name="Gueldener U."/>
            <person name="Muensterkoetter M."/>
            <person name="Nagy L.G."/>
        </authorList>
    </citation>
    <scope>NUCLEOTIDE SEQUENCE [LARGE SCALE GENOMIC DNA]</scope>
    <source>
        <strain evidence="3">C18/9</strain>
    </source>
</reference>
<gene>
    <name evidence="2" type="ORF">ARMOST_22321</name>
</gene>
<sequence length="206" mass="22593">MANQTDTLSLSDLTDADKASIRQILGSTLDSTILYSLFHGIYTGIVAVTLGNIFMTKSLPVGKSMIAIIILLHIITTINFGLDISFIHSIFVDNAQSIVTKYLFSIYPGLSTSVGLSITSAICSVLADATIIWHCWIVWGQCWLSILLPILLLISAIVFKIFAEYEAFVLVNDNLGNVYFMIYLSSVLATTILCTILIIYQIVTVV</sequence>
<evidence type="ECO:0000313" key="3">
    <source>
        <dbReference type="Proteomes" id="UP000219338"/>
    </source>
</evidence>
<feature type="transmembrane region" description="Helical" evidence="1">
    <location>
        <begin position="182"/>
        <end position="203"/>
    </location>
</feature>
<proteinExistence type="predicted"/>
<keyword evidence="1" id="KW-0812">Transmembrane</keyword>
<accession>A0A284SCI8</accession>
<name>A0A284SCI8_ARMOS</name>
<feature type="transmembrane region" description="Helical" evidence="1">
    <location>
        <begin position="33"/>
        <end position="54"/>
    </location>
</feature>
<keyword evidence="1" id="KW-1133">Transmembrane helix</keyword>
<organism evidence="2 3">
    <name type="scientific">Armillaria ostoyae</name>
    <name type="common">Armillaria root rot fungus</name>
    <dbReference type="NCBI Taxonomy" id="47428"/>
    <lineage>
        <taxon>Eukaryota</taxon>
        <taxon>Fungi</taxon>
        <taxon>Dikarya</taxon>
        <taxon>Basidiomycota</taxon>
        <taxon>Agaricomycotina</taxon>
        <taxon>Agaricomycetes</taxon>
        <taxon>Agaricomycetidae</taxon>
        <taxon>Agaricales</taxon>
        <taxon>Marasmiineae</taxon>
        <taxon>Physalacriaceae</taxon>
        <taxon>Armillaria</taxon>
    </lineage>
</organism>
<dbReference type="Proteomes" id="UP000219338">
    <property type="component" value="Unassembled WGS sequence"/>
</dbReference>
<keyword evidence="1" id="KW-0472">Membrane</keyword>
<feature type="transmembrane region" description="Helical" evidence="1">
    <location>
        <begin position="112"/>
        <end position="136"/>
    </location>
</feature>
<feature type="transmembrane region" description="Helical" evidence="1">
    <location>
        <begin position="143"/>
        <end position="162"/>
    </location>
</feature>